<dbReference type="GO" id="GO:0004777">
    <property type="term" value="F:succinate-semialdehyde dehydrogenase (NAD+) activity"/>
    <property type="evidence" value="ECO:0007669"/>
    <property type="project" value="TreeGrafter"/>
</dbReference>
<dbReference type="InterPro" id="IPR016163">
    <property type="entry name" value="Ald_DH_C"/>
</dbReference>
<dbReference type="InterPro" id="IPR016162">
    <property type="entry name" value="Ald_DH_N"/>
</dbReference>
<dbReference type="SUPFAM" id="SSF53720">
    <property type="entry name" value="ALDH-like"/>
    <property type="match status" value="1"/>
</dbReference>
<feature type="active site" evidence="2">
    <location>
        <position position="53"/>
    </location>
</feature>
<dbReference type="Gene3D" id="3.40.309.10">
    <property type="entry name" value="Aldehyde Dehydrogenase, Chain A, domain 2"/>
    <property type="match status" value="1"/>
</dbReference>
<dbReference type="PANTHER" id="PTHR43353:SF5">
    <property type="entry name" value="SUCCINATE-SEMIALDEHYDE DEHYDROGENASE, MITOCHONDRIAL"/>
    <property type="match status" value="1"/>
</dbReference>
<name>A0A8C4Q210_EPTBU</name>
<feature type="domain" description="Aldehyde dehydrogenase" evidence="5">
    <location>
        <begin position="11"/>
        <end position="137"/>
    </location>
</feature>
<keyword evidence="1 3" id="KW-0560">Oxidoreductase</keyword>
<dbReference type="InterPro" id="IPR050740">
    <property type="entry name" value="Aldehyde_DH_Superfamily"/>
</dbReference>
<dbReference type="InterPro" id="IPR029510">
    <property type="entry name" value="Ald_DH_CS_GLU"/>
</dbReference>
<reference evidence="6" key="2">
    <citation type="submission" date="2025-09" db="UniProtKB">
        <authorList>
            <consortium name="Ensembl"/>
        </authorList>
    </citation>
    <scope>IDENTIFICATION</scope>
</reference>
<evidence type="ECO:0000256" key="2">
    <source>
        <dbReference type="PROSITE-ProRule" id="PRU10007"/>
    </source>
</evidence>
<organism evidence="6 7">
    <name type="scientific">Eptatretus burgeri</name>
    <name type="common">Inshore hagfish</name>
    <dbReference type="NCBI Taxonomy" id="7764"/>
    <lineage>
        <taxon>Eukaryota</taxon>
        <taxon>Metazoa</taxon>
        <taxon>Chordata</taxon>
        <taxon>Craniata</taxon>
        <taxon>Vertebrata</taxon>
        <taxon>Cyclostomata</taxon>
        <taxon>Myxini</taxon>
        <taxon>Myxiniformes</taxon>
        <taxon>Myxinidae</taxon>
        <taxon>Eptatretinae</taxon>
        <taxon>Eptatretus</taxon>
    </lineage>
</organism>
<dbReference type="Pfam" id="PF00171">
    <property type="entry name" value="Aldedh"/>
    <property type="match status" value="1"/>
</dbReference>
<protein>
    <recommendedName>
        <fullName evidence="5">Aldehyde dehydrogenase domain-containing protein</fullName>
    </recommendedName>
</protein>
<evidence type="ECO:0000313" key="6">
    <source>
        <dbReference type="Ensembl" id="ENSEBUP00000008823.1"/>
    </source>
</evidence>
<dbReference type="PANTHER" id="PTHR43353">
    <property type="entry name" value="SUCCINATE-SEMIALDEHYDE DEHYDROGENASE, MITOCHONDRIAL"/>
    <property type="match status" value="1"/>
</dbReference>
<dbReference type="InterPro" id="IPR015590">
    <property type="entry name" value="Aldehyde_DH_dom"/>
</dbReference>
<dbReference type="GO" id="GO:0005739">
    <property type="term" value="C:mitochondrion"/>
    <property type="evidence" value="ECO:0007669"/>
    <property type="project" value="TreeGrafter"/>
</dbReference>
<dbReference type="Gene3D" id="3.40.605.10">
    <property type="entry name" value="Aldehyde Dehydrogenase, Chain A, domain 1"/>
    <property type="match status" value="1"/>
</dbReference>
<evidence type="ECO:0000259" key="5">
    <source>
        <dbReference type="Pfam" id="PF00171"/>
    </source>
</evidence>
<dbReference type="PROSITE" id="PS00687">
    <property type="entry name" value="ALDEHYDE_DEHYDR_GLU"/>
    <property type="match status" value="1"/>
</dbReference>
<dbReference type="Ensembl" id="ENSEBUT00000009335.1">
    <property type="protein sequence ID" value="ENSEBUP00000008823.1"/>
    <property type="gene ID" value="ENSEBUG00000005706.1"/>
</dbReference>
<dbReference type="GO" id="GO:0009450">
    <property type="term" value="P:gamma-aminobutyric acid catabolic process"/>
    <property type="evidence" value="ECO:0007669"/>
    <property type="project" value="TreeGrafter"/>
</dbReference>
<accession>A0A8C4Q210</accession>
<reference evidence="6" key="1">
    <citation type="submission" date="2025-08" db="UniProtKB">
        <authorList>
            <consortium name="Ensembl"/>
        </authorList>
    </citation>
    <scope>IDENTIFICATION</scope>
</reference>
<feature type="compositionally biased region" description="Basic residues" evidence="4">
    <location>
        <begin position="200"/>
        <end position="212"/>
    </location>
</feature>
<feature type="region of interest" description="Disordered" evidence="4">
    <location>
        <begin position="194"/>
        <end position="242"/>
    </location>
</feature>
<keyword evidence="7" id="KW-1185">Reference proteome</keyword>
<evidence type="ECO:0000256" key="4">
    <source>
        <dbReference type="SAM" id="MobiDB-lite"/>
    </source>
</evidence>
<sequence>MSVLPCSRSNAPSTGALLCRHPLVRKISFTGSTSTGKELLRLVAQGVKRVSMELGGLAPFIVFDSADMTAAVKGAIASKFRFSGQTCICSQRFFIQRRVQDDFLSRLSKAVADLRVGRGSEPETTMGPLINSQALEKWWCAKGSLFFLRLRTIGPAQSAERVWPKRGSEAKGRSLSTSQREACSCVEGAYERETREKRSSRFGKRSGFSRRARGLEASERRRDSVGSAGRDAESACTSRILP</sequence>
<dbReference type="InterPro" id="IPR016161">
    <property type="entry name" value="Ald_DH/histidinol_DH"/>
</dbReference>
<dbReference type="AlphaFoldDB" id="A0A8C4Q210"/>
<evidence type="ECO:0000256" key="3">
    <source>
        <dbReference type="RuleBase" id="RU003345"/>
    </source>
</evidence>
<feature type="compositionally biased region" description="Basic and acidic residues" evidence="4">
    <location>
        <begin position="213"/>
        <end position="224"/>
    </location>
</feature>
<dbReference type="Proteomes" id="UP000694388">
    <property type="component" value="Unplaced"/>
</dbReference>
<proteinExistence type="inferred from homology"/>
<evidence type="ECO:0000256" key="1">
    <source>
        <dbReference type="ARBA" id="ARBA00023002"/>
    </source>
</evidence>
<evidence type="ECO:0000313" key="7">
    <source>
        <dbReference type="Proteomes" id="UP000694388"/>
    </source>
</evidence>
<dbReference type="GeneTree" id="ENSGT00930000151038"/>
<comment type="similarity">
    <text evidence="3">Belongs to the aldehyde dehydrogenase family.</text>
</comment>